<sequence length="144" mass="15889">MQHARFIFQTLPNTALAVTKAAAGPLRWTLISANNRRIGNCTDGYPTYLECRGAVLNLQAGAARLTSAQIVDDRSGRMSWLIELDGIPVAESSRSYLRARECAYNLERFLDSVPVAEITSGVQVVRHHGLPPPPQPPVPKEIRR</sequence>
<dbReference type="EMBL" id="JACHGT010000001">
    <property type="protein sequence ID" value="MBB6032449.1"/>
    <property type="molecule type" value="Genomic_DNA"/>
</dbReference>
<keyword evidence="2" id="KW-1185">Reference proteome</keyword>
<comment type="caution">
    <text evidence="1">The sequence shown here is derived from an EMBL/GenBank/DDBJ whole genome shotgun (WGS) entry which is preliminary data.</text>
</comment>
<evidence type="ECO:0000313" key="1">
    <source>
        <dbReference type="EMBL" id="MBB6032449.1"/>
    </source>
</evidence>
<dbReference type="Proteomes" id="UP000548476">
    <property type="component" value="Unassembled WGS sequence"/>
</dbReference>
<proteinExistence type="predicted"/>
<name>A0A841FIH4_9ACTN</name>
<evidence type="ECO:0000313" key="2">
    <source>
        <dbReference type="Proteomes" id="UP000548476"/>
    </source>
</evidence>
<protein>
    <submittedName>
        <fullName evidence="1">Uncharacterized protein</fullName>
    </submittedName>
</protein>
<organism evidence="1 2">
    <name type="scientific">Phytomonospora endophytica</name>
    <dbReference type="NCBI Taxonomy" id="714109"/>
    <lineage>
        <taxon>Bacteria</taxon>
        <taxon>Bacillati</taxon>
        <taxon>Actinomycetota</taxon>
        <taxon>Actinomycetes</taxon>
        <taxon>Micromonosporales</taxon>
        <taxon>Micromonosporaceae</taxon>
        <taxon>Phytomonospora</taxon>
    </lineage>
</organism>
<accession>A0A841FIH4</accession>
<dbReference type="Gene3D" id="2.30.29.80">
    <property type="match status" value="1"/>
</dbReference>
<dbReference type="RefSeq" id="WP_239122102.1">
    <property type="nucleotide sequence ID" value="NZ_BONT01000042.1"/>
</dbReference>
<gene>
    <name evidence="1" type="ORF">HNR73_000291</name>
</gene>
<reference evidence="1 2" key="1">
    <citation type="submission" date="2020-08" db="EMBL/GenBank/DDBJ databases">
        <title>Genomic Encyclopedia of Type Strains, Phase IV (KMG-IV): sequencing the most valuable type-strain genomes for metagenomic binning, comparative biology and taxonomic classification.</title>
        <authorList>
            <person name="Goeker M."/>
        </authorList>
    </citation>
    <scope>NUCLEOTIDE SEQUENCE [LARGE SCALE GENOMIC DNA]</scope>
    <source>
        <strain evidence="1 2">YIM 65646</strain>
    </source>
</reference>
<dbReference type="AlphaFoldDB" id="A0A841FIH4"/>